<dbReference type="Proteomes" id="UP001501343">
    <property type="component" value="Unassembled WGS sequence"/>
</dbReference>
<proteinExistence type="predicted"/>
<name>A0ABN2PEM2_9MICO</name>
<feature type="transmembrane region" description="Helical" evidence="1">
    <location>
        <begin position="109"/>
        <end position="129"/>
    </location>
</feature>
<keyword evidence="1" id="KW-1133">Transmembrane helix</keyword>
<feature type="transmembrane region" description="Helical" evidence="1">
    <location>
        <begin position="174"/>
        <end position="198"/>
    </location>
</feature>
<organism evidence="2 3">
    <name type="scientific">Microbacterium aoyamense</name>
    <dbReference type="NCBI Taxonomy" id="344166"/>
    <lineage>
        <taxon>Bacteria</taxon>
        <taxon>Bacillati</taxon>
        <taxon>Actinomycetota</taxon>
        <taxon>Actinomycetes</taxon>
        <taxon>Micrococcales</taxon>
        <taxon>Microbacteriaceae</taxon>
        <taxon>Microbacterium</taxon>
    </lineage>
</organism>
<evidence type="ECO:0000256" key="1">
    <source>
        <dbReference type="SAM" id="Phobius"/>
    </source>
</evidence>
<accession>A0ABN2PEM2</accession>
<gene>
    <name evidence="2" type="ORF">GCM10009775_10490</name>
</gene>
<dbReference type="RefSeq" id="WP_248146131.1">
    <property type="nucleotide sequence ID" value="NZ_BAAAOF010000002.1"/>
</dbReference>
<dbReference type="EMBL" id="BAAAOF010000002">
    <property type="protein sequence ID" value="GAA1919789.1"/>
    <property type="molecule type" value="Genomic_DNA"/>
</dbReference>
<keyword evidence="1" id="KW-0472">Membrane</keyword>
<evidence type="ECO:0000313" key="3">
    <source>
        <dbReference type="Proteomes" id="UP001501343"/>
    </source>
</evidence>
<reference evidence="2 3" key="1">
    <citation type="journal article" date="2019" name="Int. J. Syst. Evol. Microbiol.">
        <title>The Global Catalogue of Microorganisms (GCM) 10K type strain sequencing project: providing services to taxonomists for standard genome sequencing and annotation.</title>
        <authorList>
            <consortium name="The Broad Institute Genomics Platform"/>
            <consortium name="The Broad Institute Genome Sequencing Center for Infectious Disease"/>
            <person name="Wu L."/>
            <person name="Ma J."/>
        </authorList>
    </citation>
    <scope>NUCLEOTIDE SEQUENCE [LARGE SCALE GENOMIC DNA]</scope>
    <source>
        <strain evidence="2 3">JCM 14900</strain>
    </source>
</reference>
<protein>
    <recommendedName>
        <fullName evidence="4">DUF998 domain-containing protein</fullName>
    </recommendedName>
</protein>
<evidence type="ECO:0008006" key="4">
    <source>
        <dbReference type="Google" id="ProtNLM"/>
    </source>
</evidence>
<feature type="transmembrane region" description="Helical" evidence="1">
    <location>
        <begin position="49"/>
        <end position="68"/>
    </location>
</feature>
<feature type="transmembrane region" description="Helical" evidence="1">
    <location>
        <begin position="7"/>
        <end position="29"/>
    </location>
</feature>
<feature type="transmembrane region" description="Helical" evidence="1">
    <location>
        <begin position="75"/>
        <end position="97"/>
    </location>
</feature>
<sequence length="202" mass="21319">MLTALRVCALLYGAIALAGSAAVVLFFTLETSMIGLVPTTDLFGPLSDWFGVVAAPPVILAVLLFCAVAAARWWLWILSALVAASFAASAVVTWLFIHGEATLDDQFAASAPQIVLLAAWVVCAGSVGAQRRVLPRWMRAFAVVIVAAFALAALVFAISFAIPAETGGREAVAYLAGIPGFLAYTAQPIWWICLAVTARHRD</sequence>
<keyword evidence="3" id="KW-1185">Reference proteome</keyword>
<comment type="caution">
    <text evidence="2">The sequence shown here is derived from an EMBL/GenBank/DDBJ whole genome shotgun (WGS) entry which is preliminary data.</text>
</comment>
<feature type="transmembrane region" description="Helical" evidence="1">
    <location>
        <begin position="141"/>
        <end position="162"/>
    </location>
</feature>
<evidence type="ECO:0000313" key="2">
    <source>
        <dbReference type="EMBL" id="GAA1919789.1"/>
    </source>
</evidence>
<keyword evidence="1" id="KW-0812">Transmembrane</keyword>